<dbReference type="Pfam" id="PF00884">
    <property type="entry name" value="Sulfatase"/>
    <property type="match status" value="1"/>
</dbReference>
<keyword evidence="7 9" id="KW-0472">Membrane</keyword>
<keyword evidence="3" id="KW-0997">Cell inner membrane</keyword>
<dbReference type="InterPro" id="IPR012549">
    <property type="entry name" value="EptA-like_N"/>
</dbReference>
<evidence type="ECO:0000256" key="4">
    <source>
        <dbReference type="ARBA" id="ARBA00022679"/>
    </source>
</evidence>
<sequence length="582" mass="63893">MSTLPVRLVQGIRQREIDWSWRPEISIEALVLATSLFFALACNRMFWRSALASNPGSLGFALSLLVLLVAVHALLLGVFLWRWNAKAVLTVLLATTALATHYMNSYGVYLDADMVRNVLQTDLKESGELMTSALLVPLLLHAVLPIAMLWRLRLRRRRPGRALLVRAGFLAGVAIVGALGAMLSFQDVSSLMRNHREVRYLATPVNYLVSLRQSLKSDPPIRNIPKAPVGQDAVAAVRAPGGRPRLLLIVLGETARAQNWGLNGYPRQTTPGLAQTDGVINFSDVQACGTSTEVSVPCMFSPFGRRDYDAKKIRSHQSLLHVLEYAGIATAWRDNQSGCKGVCDGLEQERLGDAKDPALCGSGRCMDEILLRDLPARVRGRPGDRVVVLHQLGSHGPSYFQRYPAGFRRFTPTCDTADLGRCTREQIVNTYDNSLLYTDHVLVRAIDELRALPDYDTAMIYLSDHGESLGEKGLYLHGVPHAIAPREQTHVPMVMWFSPGFSRSRGLDLKCLAGRAGQRTDHDNLFPSVLGLMQVETAVYDPNHDLFAACQKPAPGMPGRARGTAVAPSARDAAPVVSAIPR</sequence>
<dbReference type="RefSeq" id="WP_146388880.1">
    <property type="nucleotide sequence ID" value="NZ_VOHK01000007.1"/>
</dbReference>
<feature type="domain" description="Phosphoethanolamine transferase N-terminal" evidence="11">
    <location>
        <begin position="68"/>
        <end position="216"/>
    </location>
</feature>
<reference evidence="12 13" key="1">
    <citation type="journal article" date="2008" name="Int. J. Syst. Evol. Microbiol.">
        <title>Luteimonas marina sp. nov., isolated from seawater.</title>
        <authorList>
            <person name="Baik K.S."/>
            <person name="Park S.C."/>
            <person name="Kim M.S."/>
            <person name="Kim E.M."/>
            <person name="Park C."/>
            <person name="Chun J."/>
            <person name="Seong C.N."/>
        </authorList>
    </citation>
    <scope>NUCLEOTIDE SEQUENCE [LARGE SCALE GENOMIC DNA]</scope>
    <source>
        <strain evidence="12 13">FR1330</strain>
    </source>
</reference>
<dbReference type="Proteomes" id="UP000319980">
    <property type="component" value="Unassembled WGS sequence"/>
</dbReference>
<evidence type="ECO:0000256" key="6">
    <source>
        <dbReference type="ARBA" id="ARBA00022989"/>
    </source>
</evidence>
<evidence type="ECO:0000256" key="1">
    <source>
        <dbReference type="ARBA" id="ARBA00004429"/>
    </source>
</evidence>
<keyword evidence="6 9" id="KW-1133">Transmembrane helix</keyword>
<comment type="subcellular location">
    <subcellularLocation>
        <location evidence="1">Cell inner membrane</location>
        <topology evidence="1">Multi-pass membrane protein</topology>
    </subcellularLocation>
</comment>
<evidence type="ECO:0000256" key="5">
    <source>
        <dbReference type="ARBA" id="ARBA00022692"/>
    </source>
</evidence>
<dbReference type="Pfam" id="PF08019">
    <property type="entry name" value="EptA_B_N"/>
    <property type="match status" value="1"/>
</dbReference>
<evidence type="ECO:0000256" key="2">
    <source>
        <dbReference type="ARBA" id="ARBA00022475"/>
    </source>
</evidence>
<feature type="transmembrane region" description="Helical" evidence="9">
    <location>
        <begin position="58"/>
        <end position="81"/>
    </location>
</feature>
<evidence type="ECO:0000256" key="3">
    <source>
        <dbReference type="ARBA" id="ARBA00022519"/>
    </source>
</evidence>
<keyword evidence="4 12" id="KW-0808">Transferase</keyword>
<evidence type="ECO:0000313" key="12">
    <source>
        <dbReference type="EMBL" id="TWT18140.1"/>
    </source>
</evidence>
<proteinExistence type="predicted"/>
<accession>A0A5C5TYC2</accession>
<dbReference type="CDD" id="cd16017">
    <property type="entry name" value="LptA"/>
    <property type="match status" value="1"/>
</dbReference>
<feature type="transmembrane region" description="Helical" evidence="9">
    <location>
        <begin position="162"/>
        <end position="185"/>
    </location>
</feature>
<dbReference type="GO" id="GO:0016776">
    <property type="term" value="F:phosphotransferase activity, phosphate group as acceptor"/>
    <property type="evidence" value="ECO:0007669"/>
    <property type="project" value="TreeGrafter"/>
</dbReference>
<feature type="transmembrane region" description="Helical" evidence="9">
    <location>
        <begin position="25"/>
        <end position="46"/>
    </location>
</feature>
<feature type="transmembrane region" description="Helical" evidence="9">
    <location>
        <begin position="129"/>
        <end position="150"/>
    </location>
</feature>
<dbReference type="InterPro" id="IPR000917">
    <property type="entry name" value="Sulfatase_N"/>
</dbReference>
<dbReference type="InterPro" id="IPR017850">
    <property type="entry name" value="Alkaline_phosphatase_core_sf"/>
</dbReference>
<dbReference type="OrthoDB" id="9786870at2"/>
<feature type="region of interest" description="Disordered" evidence="8">
    <location>
        <begin position="559"/>
        <end position="582"/>
    </location>
</feature>
<evidence type="ECO:0000256" key="9">
    <source>
        <dbReference type="SAM" id="Phobius"/>
    </source>
</evidence>
<name>A0A5C5TYC2_9GAMM</name>
<evidence type="ECO:0000259" key="11">
    <source>
        <dbReference type="Pfam" id="PF08019"/>
    </source>
</evidence>
<dbReference type="GO" id="GO:0005886">
    <property type="term" value="C:plasma membrane"/>
    <property type="evidence" value="ECO:0007669"/>
    <property type="project" value="UniProtKB-SubCell"/>
</dbReference>
<dbReference type="InterPro" id="IPR040423">
    <property type="entry name" value="PEA_transferase"/>
</dbReference>
<dbReference type="PANTHER" id="PTHR30443:SF0">
    <property type="entry name" value="PHOSPHOETHANOLAMINE TRANSFERASE EPTA"/>
    <property type="match status" value="1"/>
</dbReference>
<feature type="domain" description="Sulfatase N-terminal" evidence="10">
    <location>
        <begin position="247"/>
        <end position="535"/>
    </location>
</feature>
<dbReference type="InterPro" id="IPR058130">
    <property type="entry name" value="PEA_transf_C"/>
</dbReference>
<evidence type="ECO:0000256" key="7">
    <source>
        <dbReference type="ARBA" id="ARBA00023136"/>
    </source>
</evidence>
<keyword evidence="5 9" id="KW-0812">Transmembrane</keyword>
<keyword evidence="13" id="KW-1185">Reference proteome</keyword>
<dbReference type="GO" id="GO:0009244">
    <property type="term" value="P:lipopolysaccharide core region biosynthetic process"/>
    <property type="evidence" value="ECO:0007669"/>
    <property type="project" value="TreeGrafter"/>
</dbReference>
<keyword evidence="2" id="KW-1003">Cell membrane</keyword>
<dbReference type="AlphaFoldDB" id="A0A5C5TYC2"/>
<organism evidence="12 13">
    <name type="scientific">Luteimonas marina</name>
    <dbReference type="NCBI Taxonomy" id="488485"/>
    <lineage>
        <taxon>Bacteria</taxon>
        <taxon>Pseudomonadati</taxon>
        <taxon>Pseudomonadota</taxon>
        <taxon>Gammaproteobacteria</taxon>
        <taxon>Lysobacterales</taxon>
        <taxon>Lysobacteraceae</taxon>
        <taxon>Luteimonas</taxon>
    </lineage>
</organism>
<comment type="caution">
    <text evidence="12">The sequence shown here is derived from an EMBL/GenBank/DDBJ whole genome shotgun (WGS) entry which is preliminary data.</text>
</comment>
<dbReference type="EMBL" id="VOHK01000007">
    <property type="protein sequence ID" value="TWT18140.1"/>
    <property type="molecule type" value="Genomic_DNA"/>
</dbReference>
<evidence type="ECO:0000256" key="8">
    <source>
        <dbReference type="SAM" id="MobiDB-lite"/>
    </source>
</evidence>
<gene>
    <name evidence="12" type="ORF">FQY83_15470</name>
</gene>
<dbReference type="SUPFAM" id="SSF53649">
    <property type="entry name" value="Alkaline phosphatase-like"/>
    <property type="match status" value="1"/>
</dbReference>
<protein>
    <submittedName>
        <fullName evidence="12">Phosphoethanolamine transferase</fullName>
    </submittedName>
</protein>
<evidence type="ECO:0000313" key="13">
    <source>
        <dbReference type="Proteomes" id="UP000319980"/>
    </source>
</evidence>
<dbReference type="Gene3D" id="3.40.720.10">
    <property type="entry name" value="Alkaline Phosphatase, subunit A"/>
    <property type="match status" value="1"/>
</dbReference>
<feature type="transmembrane region" description="Helical" evidence="9">
    <location>
        <begin position="88"/>
        <end position="109"/>
    </location>
</feature>
<evidence type="ECO:0000259" key="10">
    <source>
        <dbReference type="Pfam" id="PF00884"/>
    </source>
</evidence>
<dbReference type="NCBIfam" id="NF028537">
    <property type="entry name" value="P_eth_NH2_trans"/>
    <property type="match status" value="1"/>
</dbReference>
<dbReference type="PANTHER" id="PTHR30443">
    <property type="entry name" value="INNER MEMBRANE PROTEIN"/>
    <property type="match status" value="1"/>
</dbReference>